<gene>
    <name evidence="3" type="ORF">KL928_003038</name>
    <name evidence="4" type="ORF">KL940_004115</name>
</gene>
<comment type="caution">
    <text evidence="3">The sequence shown here is derived from an EMBL/GenBank/DDBJ whole genome shotgun (WGS) entry which is preliminary data.</text>
</comment>
<feature type="region of interest" description="Disordered" evidence="1">
    <location>
        <begin position="127"/>
        <end position="159"/>
    </location>
</feature>
<dbReference type="PANTHER" id="PTHR28136">
    <property type="entry name" value="NUCLEUS EXPORT PROTEIN BRR6"/>
    <property type="match status" value="1"/>
</dbReference>
<dbReference type="GeneID" id="66127089"/>
<dbReference type="GO" id="GO:0055088">
    <property type="term" value="P:lipid homeostasis"/>
    <property type="evidence" value="ECO:0007669"/>
    <property type="project" value="InterPro"/>
</dbReference>
<dbReference type="RefSeq" id="XP_043059291.1">
    <property type="nucleotide sequence ID" value="XM_043203581.1"/>
</dbReference>
<dbReference type="EMBL" id="JAHLUX010000006">
    <property type="protein sequence ID" value="KAG7818037.1"/>
    <property type="molecule type" value="Genomic_DNA"/>
</dbReference>
<dbReference type="Proteomes" id="UP001197328">
    <property type="component" value="Unassembled WGS sequence"/>
</dbReference>
<feature type="region of interest" description="Disordered" evidence="1">
    <location>
        <begin position="29"/>
        <end position="66"/>
    </location>
</feature>
<keyword evidence="6" id="KW-1185">Reference proteome</keyword>
<dbReference type="Pfam" id="PF10104">
    <property type="entry name" value="Brr6_like_C_C"/>
    <property type="match status" value="1"/>
</dbReference>
<evidence type="ECO:0000313" key="4">
    <source>
        <dbReference type="EMBL" id="KAG7846517.1"/>
    </source>
</evidence>
<dbReference type="EMBL" id="JAHLVD010000012">
    <property type="protein sequence ID" value="KAG7846517.1"/>
    <property type="molecule type" value="Genomic_DNA"/>
</dbReference>
<dbReference type="PANTHER" id="PTHR28136:SF1">
    <property type="entry name" value="NUCLEUS EXPORT PROTEIN BRL1"/>
    <property type="match status" value="1"/>
</dbReference>
<dbReference type="InterPro" id="IPR040202">
    <property type="entry name" value="Brl1/Brr6"/>
</dbReference>
<feature type="domain" description="Brl1/Brr6" evidence="2">
    <location>
        <begin position="198"/>
        <end position="331"/>
    </location>
</feature>
<evidence type="ECO:0000313" key="5">
    <source>
        <dbReference type="Proteomes" id="UP001196530"/>
    </source>
</evidence>
<reference evidence="3 6" key="1">
    <citation type="journal article" date="2021" name="G3 (Bethesda)">
        <title>Genomic diversity, chromosomal rearrangements, and interspecies hybridization in the ogataea polymorpha species complex.</title>
        <authorList>
            <person name="Hanson S.J."/>
            <person name="Cinneide E.O."/>
            <person name="Salzberg L.I."/>
            <person name="Wolfe K.H."/>
            <person name="McGowan J."/>
            <person name="Fitzpatrick D.A."/>
            <person name="Matlin K."/>
        </authorList>
    </citation>
    <scope>NUCLEOTIDE SEQUENCE</scope>
    <source>
        <strain evidence="4">51-138</strain>
        <strain evidence="3">61-244</strain>
    </source>
</reference>
<evidence type="ECO:0000313" key="3">
    <source>
        <dbReference type="EMBL" id="KAG7818037.1"/>
    </source>
</evidence>
<dbReference type="InterPro" id="IPR018767">
    <property type="entry name" value="Brl1/Brr6_dom"/>
</dbReference>
<dbReference type="GO" id="GO:0006998">
    <property type="term" value="P:nuclear envelope organization"/>
    <property type="evidence" value="ECO:0007669"/>
    <property type="project" value="InterPro"/>
</dbReference>
<dbReference type="AlphaFoldDB" id="A0AAN6DF01"/>
<name>A0AAN6DF01_PICAN</name>
<evidence type="ECO:0000259" key="2">
    <source>
        <dbReference type="SMART" id="SM01042"/>
    </source>
</evidence>
<sequence length="379" mass="42937">MDHFSFLNLNDELEVEGDLLNLSLANTTDNVAPENNSDEDVSMHDVSFSQNHEETDDTDGQSPSTIDDLEEQLHQSSGIIDILHPTESGARLAQSGRRIHRIKDNVEIEIGVDTDLQNAEESALRYDGAGSKAKHQNAIKNENEDLSSESKTEGPKPNKFQIHNHYYISFNSPREDSELLPQPWTQESKPCFRIPYLLLTYLQIVLNTLTACYCLKLGYDGVQGIKVDIERAVKRKIHASYFEIEACRRKYAENHCDPYSRLPALQDICLQWEACMNKNPFLSVSYSTLLAEILGTILSSFAEPLNVKGFSLLLMILSFCYLSNFGWGFLRSGTYYGWNDEDSNSDVKTVKTSMTRESSCQRTFNQVTYPECSDDSQPH</sequence>
<evidence type="ECO:0000256" key="1">
    <source>
        <dbReference type="SAM" id="MobiDB-lite"/>
    </source>
</evidence>
<dbReference type="SMART" id="SM01042">
    <property type="entry name" value="Brr6_like_C_C"/>
    <property type="match status" value="1"/>
</dbReference>
<protein>
    <recommendedName>
        <fullName evidence="2">Brl1/Brr6 domain-containing protein</fullName>
    </recommendedName>
</protein>
<proteinExistence type="predicted"/>
<dbReference type="GO" id="GO:0031965">
    <property type="term" value="C:nuclear membrane"/>
    <property type="evidence" value="ECO:0007669"/>
    <property type="project" value="InterPro"/>
</dbReference>
<accession>A0AAN6DF01</accession>
<organism evidence="3 5">
    <name type="scientific">Pichia angusta</name>
    <name type="common">Yeast</name>
    <name type="synonym">Hansenula polymorpha</name>
    <dbReference type="NCBI Taxonomy" id="870730"/>
    <lineage>
        <taxon>Eukaryota</taxon>
        <taxon>Fungi</taxon>
        <taxon>Dikarya</taxon>
        <taxon>Ascomycota</taxon>
        <taxon>Saccharomycotina</taxon>
        <taxon>Pichiomycetes</taxon>
        <taxon>Pichiales</taxon>
        <taxon>Pichiaceae</taxon>
        <taxon>Ogataea</taxon>
    </lineage>
</organism>
<dbReference type="Proteomes" id="UP001196530">
    <property type="component" value="Unassembled WGS sequence"/>
</dbReference>
<evidence type="ECO:0000313" key="6">
    <source>
        <dbReference type="Proteomes" id="UP001197328"/>
    </source>
</evidence>